<organism evidence="1 2">
    <name type="scientific">Candidatus Nitrososphaera evergladensis SR1</name>
    <dbReference type="NCBI Taxonomy" id="1459636"/>
    <lineage>
        <taxon>Archaea</taxon>
        <taxon>Nitrososphaerota</taxon>
        <taxon>Nitrososphaeria</taxon>
        <taxon>Nitrososphaerales</taxon>
        <taxon>Nitrososphaeraceae</taxon>
        <taxon>Nitrososphaera</taxon>
    </lineage>
</organism>
<proteinExistence type="predicted"/>
<accession>A0A075MU70</accession>
<evidence type="ECO:0000313" key="2">
    <source>
        <dbReference type="Proteomes" id="UP000028194"/>
    </source>
</evidence>
<reference evidence="1 2" key="1">
    <citation type="journal article" date="2014" name="PLoS ONE">
        <title>Genome Sequence of Candidatus Nitrososphaera evergladensis from Group I.1b Enriched from Everglades Soil Reveals Novel Genomic Features of the Ammonia-Oxidizing Archaea.</title>
        <authorList>
            <person name="Zhalnina K.V."/>
            <person name="Dias R."/>
            <person name="Leonard M.T."/>
            <person name="Dorr de Quadros P."/>
            <person name="Camargo F.A."/>
            <person name="Drew J.C."/>
            <person name="Farmerie W.G."/>
            <person name="Daroub S.H."/>
            <person name="Triplett E.W."/>
        </authorList>
    </citation>
    <scope>NUCLEOTIDE SEQUENCE [LARGE SCALE GENOMIC DNA]</scope>
    <source>
        <strain evidence="1 2">SR1</strain>
    </source>
</reference>
<dbReference type="AlphaFoldDB" id="A0A075MU70"/>
<dbReference type="EMBL" id="CP007174">
    <property type="protein sequence ID" value="AIF84262.1"/>
    <property type="molecule type" value="Genomic_DNA"/>
</dbReference>
<dbReference type="KEGG" id="nev:NTE_02208"/>
<sequence length="74" mass="8279">MLSVTTAIDELKALLHKGCKVQKVQPAVFASDAEVNIVIVTVACPDGRIHTVKAYREEAKELREFTRKQQTLQL</sequence>
<protein>
    <submittedName>
        <fullName evidence="1">Uncharacterized protein</fullName>
    </submittedName>
</protein>
<name>A0A075MU70_9ARCH</name>
<keyword evidence="2" id="KW-1185">Reference proteome</keyword>
<evidence type="ECO:0000313" key="1">
    <source>
        <dbReference type="EMBL" id="AIF84262.1"/>
    </source>
</evidence>
<dbReference type="STRING" id="1459636.NTE_02208"/>
<gene>
    <name evidence="1" type="ORF">NTE_02208</name>
</gene>
<dbReference type="HOGENOM" id="CLU_2802397_0_0_2"/>
<dbReference type="Proteomes" id="UP000028194">
    <property type="component" value="Chromosome"/>
</dbReference>